<evidence type="ECO:0000256" key="2">
    <source>
        <dbReference type="ARBA" id="ARBA00004496"/>
    </source>
</evidence>
<name>A0A5E8B580_9ASCO</name>
<keyword evidence="6" id="KW-0479">Metal-binding</keyword>
<keyword evidence="8" id="KW-0460">Magnesium</keyword>
<dbReference type="EC" id="3.6.1.1" evidence="4"/>
<dbReference type="RefSeq" id="XP_031851841.1">
    <property type="nucleotide sequence ID" value="XM_031995950.1"/>
</dbReference>
<keyword evidence="5" id="KW-0963">Cytoplasm</keyword>
<dbReference type="PANTHER" id="PTHR10286">
    <property type="entry name" value="INORGANIC PYROPHOSPHATASE"/>
    <property type="match status" value="1"/>
</dbReference>
<dbReference type="GO" id="GO:0000287">
    <property type="term" value="F:magnesium ion binding"/>
    <property type="evidence" value="ECO:0007669"/>
    <property type="project" value="InterPro"/>
</dbReference>
<evidence type="ECO:0000313" key="12">
    <source>
        <dbReference type="EMBL" id="VVT46465.1"/>
    </source>
</evidence>
<proteinExistence type="inferred from homology"/>
<organism evidence="12 13">
    <name type="scientific">Magnusiomyces paraingens</name>
    <dbReference type="NCBI Taxonomy" id="2606893"/>
    <lineage>
        <taxon>Eukaryota</taxon>
        <taxon>Fungi</taxon>
        <taxon>Dikarya</taxon>
        <taxon>Ascomycota</taxon>
        <taxon>Saccharomycotina</taxon>
        <taxon>Dipodascomycetes</taxon>
        <taxon>Dipodascales</taxon>
        <taxon>Dipodascaceae</taxon>
        <taxon>Magnusiomyces</taxon>
    </lineage>
</organism>
<dbReference type="FunFam" id="3.90.80.10:FF:000004">
    <property type="entry name" value="Inorganic pyrophosphatase"/>
    <property type="match status" value="1"/>
</dbReference>
<dbReference type="GeneID" id="43580050"/>
<dbReference type="GO" id="GO:0005737">
    <property type="term" value="C:cytoplasm"/>
    <property type="evidence" value="ECO:0007669"/>
    <property type="project" value="UniProtKB-SubCell"/>
</dbReference>
<comment type="subcellular location">
    <subcellularLocation>
        <location evidence="2">Cytoplasm</location>
    </subcellularLocation>
</comment>
<comment type="similarity">
    <text evidence="3">Belongs to the PPase family.</text>
</comment>
<dbReference type="AlphaFoldDB" id="A0A5E8B580"/>
<evidence type="ECO:0000256" key="6">
    <source>
        <dbReference type="ARBA" id="ARBA00022723"/>
    </source>
</evidence>
<dbReference type="Gene3D" id="3.90.80.10">
    <property type="entry name" value="Inorganic pyrophosphatase"/>
    <property type="match status" value="1"/>
</dbReference>
<evidence type="ECO:0000256" key="9">
    <source>
        <dbReference type="ARBA" id="ARBA00032535"/>
    </source>
</evidence>
<protein>
    <recommendedName>
        <fullName evidence="10">Inorganic pyrophosphatase</fullName>
        <ecNumber evidence="4">3.6.1.1</ecNumber>
    </recommendedName>
    <alternativeName>
        <fullName evidence="9">Pyrophosphate phospho-hydrolase</fullName>
    </alternativeName>
</protein>
<dbReference type="SUPFAM" id="SSF50324">
    <property type="entry name" value="Inorganic pyrophosphatase"/>
    <property type="match status" value="1"/>
</dbReference>
<dbReference type="InterPro" id="IPR036649">
    <property type="entry name" value="Pyrophosphatase_sf"/>
</dbReference>
<evidence type="ECO:0000256" key="3">
    <source>
        <dbReference type="ARBA" id="ARBA00006220"/>
    </source>
</evidence>
<reference evidence="12 13" key="1">
    <citation type="submission" date="2019-09" db="EMBL/GenBank/DDBJ databases">
        <authorList>
            <person name="Brejova B."/>
        </authorList>
    </citation>
    <scope>NUCLEOTIDE SEQUENCE [LARGE SCALE GENOMIC DNA]</scope>
</reference>
<evidence type="ECO:0000256" key="4">
    <source>
        <dbReference type="ARBA" id="ARBA00012146"/>
    </source>
</evidence>
<evidence type="ECO:0000256" key="1">
    <source>
        <dbReference type="ARBA" id="ARBA00001946"/>
    </source>
</evidence>
<dbReference type="CDD" id="cd00412">
    <property type="entry name" value="pyrophosphatase"/>
    <property type="match status" value="1"/>
</dbReference>
<evidence type="ECO:0000313" key="13">
    <source>
        <dbReference type="Proteomes" id="UP000398389"/>
    </source>
</evidence>
<keyword evidence="13" id="KW-1185">Reference proteome</keyword>
<comment type="catalytic activity">
    <reaction evidence="11">
        <text>diphosphate + H2O = 2 phosphate + H(+)</text>
        <dbReference type="Rhea" id="RHEA:24576"/>
        <dbReference type="ChEBI" id="CHEBI:15377"/>
        <dbReference type="ChEBI" id="CHEBI:15378"/>
        <dbReference type="ChEBI" id="CHEBI:33019"/>
        <dbReference type="ChEBI" id="CHEBI:43474"/>
        <dbReference type="EC" id="3.6.1.1"/>
    </reaction>
</comment>
<accession>A0A5E8B580</accession>
<dbReference type="InterPro" id="IPR008162">
    <property type="entry name" value="Pyrophosphatase"/>
</dbReference>
<gene>
    <name evidence="12" type="ORF">SAPINGB_P001227</name>
</gene>
<evidence type="ECO:0000256" key="11">
    <source>
        <dbReference type="ARBA" id="ARBA00047820"/>
    </source>
</evidence>
<dbReference type="Proteomes" id="UP000398389">
    <property type="component" value="Unassembled WGS sequence"/>
</dbReference>
<dbReference type="Pfam" id="PF00719">
    <property type="entry name" value="Pyrophosphatase"/>
    <property type="match status" value="1"/>
</dbReference>
<evidence type="ECO:0000256" key="5">
    <source>
        <dbReference type="ARBA" id="ARBA00022490"/>
    </source>
</evidence>
<dbReference type="OrthoDB" id="1608002at2759"/>
<comment type="cofactor">
    <cofactor evidence="1">
        <name>Mg(2+)</name>
        <dbReference type="ChEBI" id="CHEBI:18420"/>
    </cofactor>
</comment>
<evidence type="ECO:0000256" key="7">
    <source>
        <dbReference type="ARBA" id="ARBA00022801"/>
    </source>
</evidence>
<dbReference type="PROSITE" id="PS00387">
    <property type="entry name" value="PPASE"/>
    <property type="match status" value="1"/>
</dbReference>
<keyword evidence="7" id="KW-0378">Hydrolase</keyword>
<dbReference type="GO" id="GO:0006796">
    <property type="term" value="P:phosphate-containing compound metabolic process"/>
    <property type="evidence" value="ECO:0007669"/>
    <property type="project" value="InterPro"/>
</dbReference>
<evidence type="ECO:0000256" key="10">
    <source>
        <dbReference type="ARBA" id="ARBA00040300"/>
    </source>
</evidence>
<dbReference type="EMBL" id="CABVLU010000001">
    <property type="protein sequence ID" value="VVT46465.1"/>
    <property type="molecule type" value="Genomic_DNA"/>
</dbReference>
<dbReference type="GO" id="GO:0004427">
    <property type="term" value="F:inorganic diphosphate phosphatase activity"/>
    <property type="evidence" value="ECO:0007669"/>
    <property type="project" value="UniProtKB-EC"/>
</dbReference>
<sequence length="315" mass="35375">MSRLHARLLHFAQTTIQPSLTSQIRTMSSYTSVHVGKPDTLDYKVYIRDASGKVISSVHDIPLKPEGVTDKHVFNMVVEVPRWSNAKLEMSSKFPFNPIVQDTKKGKLRYVRNLFPYKGYIHNYGAIPQTWEDPTFVDPNTSCNGDGDPIDVCEIGEQVGYIGQVKQVKVLGLVALIDEGETDWKVLAIDVTDPLAEKLNNLADVEEHLPGLIAATRHWFRDYKRPDGKPSNEFAFNGEAKEADFSLEVIEHCHKAWKEGLLTGTNPKANYDNTNSTLEGSKGFNPAEADKLATDGVVYTHSEPVGDDKWYYYKN</sequence>
<evidence type="ECO:0000256" key="8">
    <source>
        <dbReference type="ARBA" id="ARBA00022842"/>
    </source>
</evidence>